<dbReference type="EMBL" id="JAQRFN010000022">
    <property type="protein sequence ID" value="MDC9598152.1"/>
    <property type="molecule type" value="Genomic_DNA"/>
</dbReference>
<dbReference type="InterPro" id="IPR029044">
    <property type="entry name" value="Nucleotide-diphossugar_trans"/>
</dbReference>
<accession>A0ABT5LUP9</accession>
<organism evidence="1 2">
    <name type="scientific">Xenorhabdus anantnagensis</name>
    <dbReference type="NCBI Taxonomy" id="3025875"/>
    <lineage>
        <taxon>Bacteria</taxon>
        <taxon>Pseudomonadati</taxon>
        <taxon>Pseudomonadota</taxon>
        <taxon>Gammaproteobacteria</taxon>
        <taxon>Enterobacterales</taxon>
        <taxon>Morganellaceae</taxon>
        <taxon>Xenorhabdus</taxon>
    </lineage>
</organism>
<gene>
    <name evidence="1" type="ORF">PSI14_15165</name>
</gene>
<protein>
    <submittedName>
        <fullName evidence="1">Uncharacterized protein</fullName>
    </submittedName>
</protein>
<name>A0ABT5LUP9_9GAMM</name>
<dbReference type="Gene3D" id="3.90.550.20">
    <property type="match status" value="1"/>
</dbReference>
<evidence type="ECO:0000313" key="2">
    <source>
        <dbReference type="Proteomes" id="UP001220225"/>
    </source>
</evidence>
<dbReference type="SUPFAM" id="SSF53448">
    <property type="entry name" value="Nucleotide-diphospho-sugar transferases"/>
    <property type="match status" value="1"/>
</dbReference>
<dbReference type="RefSeq" id="WP_273576671.1">
    <property type="nucleotide sequence ID" value="NZ_JAQRFN010000022.1"/>
</dbReference>
<keyword evidence="2" id="KW-1185">Reference proteome</keyword>
<comment type="caution">
    <text evidence="1">The sequence shown here is derived from an EMBL/GenBank/DDBJ whole genome shotgun (WGS) entry which is preliminary data.</text>
</comment>
<evidence type="ECO:0000313" key="1">
    <source>
        <dbReference type="EMBL" id="MDC9598152.1"/>
    </source>
</evidence>
<dbReference type="Proteomes" id="UP001220225">
    <property type="component" value="Unassembled WGS sequence"/>
</dbReference>
<sequence length="244" mass="28495">MRTPKKIHYFWTGNNVSESFIENIIIMKAENPGFEINLWVSNKVLIIKTFRAMTKNCGEIFGCDFDKIRRKKSTENEENMGELKNQISSHYAQNPIHPTKQIKLINLANPLEPVNQTSRNNSNNQIGWQDNRYKKYPDGIKDTWVASRVIPEIRFDMAYQNTGPGMYEKYLKDIDKDRLPNDARPSAAFRVEKGKEHLFEKVDASGKWRNVSKIHDIHHDDTEFPSSSNLSLMHHNKIMKFIKK</sequence>
<reference evidence="1 2" key="1">
    <citation type="submission" date="2023-02" db="EMBL/GenBank/DDBJ databases">
        <title>Entomopathogenic bacteria.</title>
        <authorList>
            <person name="Machado R.A."/>
        </authorList>
    </citation>
    <scope>NUCLEOTIDE SEQUENCE [LARGE SCALE GENOMIC DNA]</scope>
    <source>
        <strain evidence="1 2">XENO-2</strain>
    </source>
</reference>
<proteinExistence type="predicted"/>